<keyword evidence="3" id="KW-1185">Reference proteome</keyword>
<feature type="signal peptide" evidence="1">
    <location>
        <begin position="1"/>
        <end position="18"/>
    </location>
</feature>
<dbReference type="Proteomes" id="UP000541352">
    <property type="component" value="Unassembled WGS sequence"/>
</dbReference>
<feature type="chain" id="PRO_5030930298" description="DUF3575 domain-containing protein" evidence="1">
    <location>
        <begin position="19"/>
        <end position="230"/>
    </location>
</feature>
<evidence type="ECO:0000313" key="2">
    <source>
        <dbReference type="EMBL" id="MBB3839091.1"/>
    </source>
</evidence>
<proteinExistence type="predicted"/>
<dbReference type="EMBL" id="JACIBY010000006">
    <property type="protein sequence ID" value="MBB3839091.1"/>
    <property type="molecule type" value="Genomic_DNA"/>
</dbReference>
<dbReference type="AlphaFoldDB" id="A0A7W5ZL76"/>
<gene>
    <name evidence="2" type="ORF">FHS57_003097</name>
</gene>
<name>A0A7W5ZL76_9BACT</name>
<reference evidence="2 3" key="1">
    <citation type="submission" date="2020-08" db="EMBL/GenBank/DDBJ databases">
        <title>Genomic Encyclopedia of Type Strains, Phase IV (KMG-IV): sequencing the most valuable type-strain genomes for metagenomic binning, comparative biology and taxonomic classification.</title>
        <authorList>
            <person name="Goeker M."/>
        </authorList>
    </citation>
    <scope>NUCLEOTIDE SEQUENCE [LARGE SCALE GENOMIC DNA]</scope>
    <source>
        <strain evidence="2 3">DSM 17976</strain>
    </source>
</reference>
<comment type="caution">
    <text evidence="2">The sequence shown here is derived from an EMBL/GenBank/DDBJ whole genome shotgun (WGS) entry which is preliminary data.</text>
</comment>
<organism evidence="2 3">
    <name type="scientific">Runella defluvii</name>
    <dbReference type="NCBI Taxonomy" id="370973"/>
    <lineage>
        <taxon>Bacteria</taxon>
        <taxon>Pseudomonadati</taxon>
        <taxon>Bacteroidota</taxon>
        <taxon>Cytophagia</taxon>
        <taxon>Cytophagales</taxon>
        <taxon>Spirosomataceae</taxon>
        <taxon>Runella</taxon>
    </lineage>
</organism>
<evidence type="ECO:0008006" key="4">
    <source>
        <dbReference type="Google" id="ProtNLM"/>
    </source>
</evidence>
<keyword evidence="1" id="KW-0732">Signal</keyword>
<evidence type="ECO:0000256" key="1">
    <source>
        <dbReference type="SAM" id="SignalP"/>
    </source>
</evidence>
<evidence type="ECO:0000313" key="3">
    <source>
        <dbReference type="Proteomes" id="UP000541352"/>
    </source>
</evidence>
<sequence>MKQLMTYFLLSFSLLAGAQKQPLRIQAIGIDGFKNLPFMAFSQSETVISGLVTNEKARLYNPRIGEVYVQLGRANTSKLITLGLGYASLEHLQAQRLQQRITGIYLKLGREHHSATRHGAVSFFWGYYLTLSRTKAEGNIVLDGEYFPSYTTAVPSKAGGEAGVDFTLGAQFLLFKRLQTRLLARNAMAISAFGNRNYPYLPGQGLRLSNGLVTGTGGATVQLFYLLGSR</sequence>
<accession>A0A7W5ZL76</accession>
<protein>
    <recommendedName>
        <fullName evidence="4">DUF3575 domain-containing protein</fullName>
    </recommendedName>
</protein>
<dbReference type="RefSeq" id="WP_183975087.1">
    <property type="nucleotide sequence ID" value="NZ_JACIBY010000006.1"/>
</dbReference>